<organism evidence="5 6">
    <name type="scientific">Gehongia tenuis</name>
    <dbReference type="NCBI Taxonomy" id="2763655"/>
    <lineage>
        <taxon>Bacteria</taxon>
        <taxon>Bacillati</taxon>
        <taxon>Bacillota</taxon>
        <taxon>Clostridia</taxon>
        <taxon>Christensenellales</taxon>
        <taxon>Christensenellaceae</taxon>
        <taxon>Gehongia</taxon>
    </lineage>
</organism>
<dbReference type="PANTHER" id="PTHR43792">
    <property type="entry name" value="GNAT FAMILY, PUTATIVE (AFU_ORTHOLOGUE AFUA_3G00765)-RELATED-RELATED"/>
    <property type="match status" value="1"/>
</dbReference>
<reference evidence="5" key="1">
    <citation type="submission" date="2020-08" db="EMBL/GenBank/DDBJ databases">
        <title>Genome public.</title>
        <authorList>
            <person name="Liu C."/>
            <person name="Sun Q."/>
        </authorList>
    </citation>
    <scope>NUCLEOTIDE SEQUENCE</scope>
    <source>
        <strain evidence="5">NSJ-53</strain>
    </source>
</reference>
<keyword evidence="1" id="KW-0808">Transferase</keyword>
<sequence>MITHRGAETLHTNRLTLRRIRPEDSSDMFRNWAADPKVNHFLWWELHRDEAESRRIIEGWETDRPDHYHWIIVYEGEGVGTIGCPNMTLDEINENCEIGYCLASRCWNRGLMSEALAAVIDFMIGKVGVHRVYAKHDVQNVGSGRVMEKAGMKLEGIQREAAKRRDGTFGDLRVYAVLADEWKG</sequence>
<name>A0A926HNB9_9FIRM</name>
<protein>
    <submittedName>
        <fullName evidence="5">GNAT family N-acetyltransferase</fullName>
    </submittedName>
</protein>
<dbReference type="Pfam" id="PF13302">
    <property type="entry name" value="Acetyltransf_3"/>
    <property type="match status" value="1"/>
</dbReference>
<dbReference type="PROSITE" id="PS51186">
    <property type="entry name" value="GNAT"/>
    <property type="match status" value="1"/>
</dbReference>
<comment type="similarity">
    <text evidence="3">Belongs to the acetyltransferase family. RimJ subfamily.</text>
</comment>
<evidence type="ECO:0000256" key="1">
    <source>
        <dbReference type="ARBA" id="ARBA00022679"/>
    </source>
</evidence>
<dbReference type="InterPro" id="IPR000182">
    <property type="entry name" value="GNAT_dom"/>
</dbReference>
<comment type="caution">
    <text evidence="5">The sequence shown here is derived from an EMBL/GenBank/DDBJ whole genome shotgun (WGS) entry which is preliminary data.</text>
</comment>
<dbReference type="InterPro" id="IPR016181">
    <property type="entry name" value="Acyl_CoA_acyltransferase"/>
</dbReference>
<dbReference type="EMBL" id="JACRSR010000001">
    <property type="protein sequence ID" value="MBC8530434.1"/>
    <property type="molecule type" value="Genomic_DNA"/>
</dbReference>
<evidence type="ECO:0000259" key="4">
    <source>
        <dbReference type="PROSITE" id="PS51186"/>
    </source>
</evidence>
<evidence type="ECO:0000313" key="5">
    <source>
        <dbReference type="EMBL" id="MBC8530434.1"/>
    </source>
</evidence>
<dbReference type="SUPFAM" id="SSF55729">
    <property type="entry name" value="Acyl-CoA N-acyltransferases (Nat)"/>
    <property type="match status" value="1"/>
</dbReference>
<accession>A0A926HNB9</accession>
<dbReference type="RefSeq" id="WP_249314365.1">
    <property type="nucleotide sequence ID" value="NZ_JACRSR010000001.1"/>
</dbReference>
<dbReference type="InterPro" id="IPR051531">
    <property type="entry name" value="N-acetyltransferase"/>
</dbReference>
<gene>
    <name evidence="5" type="ORF">H8696_01055</name>
</gene>
<feature type="domain" description="N-acetyltransferase" evidence="4">
    <location>
        <begin position="15"/>
        <end position="181"/>
    </location>
</feature>
<dbReference type="PANTHER" id="PTHR43792:SF8">
    <property type="entry name" value="[RIBOSOMAL PROTEIN US5]-ALANINE N-ACETYLTRANSFERASE"/>
    <property type="match status" value="1"/>
</dbReference>
<evidence type="ECO:0000313" key="6">
    <source>
        <dbReference type="Proteomes" id="UP000623172"/>
    </source>
</evidence>
<keyword evidence="2" id="KW-0012">Acyltransferase</keyword>
<dbReference type="Gene3D" id="3.40.630.30">
    <property type="match status" value="1"/>
</dbReference>
<evidence type="ECO:0000256" key="2">
    <source>
        <dbReference type="ARBA" id="ARBA00023315"/>
    </source>
</evidence>
<keyword evidence="6" id="KW-1185">Reference proteome</keyword>
<dbReference type="AlphaFoldDB" id="A0A926HNB9"/>
<proteinExistence type="inferred from homology"/>
<dbReference type="GO" id="GO:0016747">
    <property type="term" value="F:acyltransferase activity, transferring groups other than amino-acyl groups"/>
    <property type="evidence" value="ECO:0007669"/>
    <property type="project" value="InterPro"/>
</dbReference>
<dbReference type="Proteomes" id="UP000623172">
    <property type="component" value="Unassembled WGS sequence"/>
</dbReference>
<evidence type="ECO:0000256" key="3">
    <source>
        <dbReference type="ARBA" id="ARBA00038502"/>
    </source>
</evidence>